<organism evidence="8 9">
    <name type="scientific">Maribacter vaceletii</name>
    <dbReference type="NCBI Taxonomy" id="1206816"/>
    <lineage>
        <taxon>Bacteria</taxon>
        <taxon>Pseudomonadati</taxon>
        <taxon>Bacteroidota</taxon>
        <taxon>Flavobacteriia</taxon>
        <taxon>Flavobacteriales</taxon>
        <taxon>Flavobacteriaceae</taxon>
        <taxon>Maribacter</taxon>
    </lineage>
</organism>
<evidence type="ECO:0000313" key="9">
    <source>
        <dbReference type="Proteomes" id="UP000269412"/>
    </source>
</evidence>
<feature type="chain" id="PRO_5019810647" evidence="6">
    <location>
        <begin position="29"/>
        <end position="859"/>
    </location>
</feature>
<reference evidence="8 9" key="1">
    <citation type="submission" date="2018-10" db="EMBL/GenBank/DDBJ databases">
        <title>Genomic Encyclopedia of Archaeal and Bacterial Type Strains, Phase II (KMG-II): from individual species to whole genera.</title>
        <authorList>
            <person name="Goeker M."/>
        </authorList>
    </citation>
    <scope>NUCLEOTIDE SEQUENCE [LARGE SCALE GENOMIC DNA]</scope>
    <source>
        <strain evidence="8 9">DSM 25230</strain>
    </source>
</reference>
<proteinExistence type="predicted"/>
<gene>
    <name evidence="8" type="ORF">CLV91_3014</name>
</gene>
<evidence type="ECO:0000256" key="6">
    <source>
        <dbReference type="SAM" id="SignalP"/>
    </source>
</evidence>
<evidence type="ECO:0000256" key="4">
    <source>
        <dbReference type="ARBA" id="ARBA00023136"/>
    </source>
</evidence>
<keyword evidence="3 6" id="KW-0732">Signal</keyword>
<keyword evidence="2" id="KW-0812">Transmembrane</keyword>
<dbReference type="Gene3D" id="2.40.160.50">
    <property type="entry name" value="membrane protein fhac: a member of the omp85/tpsb transporter family"/>
    <property type="match status" value="1"/>
</dbReference>
<keyword evidence="5" id="KW-0998">Cell outer membrane</keyword>
<keyword evidence="4" id="KW-0472">Membrane</keyword>
<evidence type="ECO:0000256" key="1">
    <source>
        <dbReference type="ARBA" id="ARBA00004370"/>
    </source>
</evidence>
<dbReference type="EMBL" id="RBIQ01000011">
    <property type="protein sequence ID" value="RKR07830.1"/>
    <property type="molecule type" value="Genomic_DNA"/>
</dbReference>
<evidence type="ECO:0000259" key="7">
    <source>
        <dbReference type="Pfam" id="PF01103"/>
    </source>
</evidence>
<dbReference type="OrthoDB" id="9814535at2"/>
<feature type="domain" description="Bacterial surface antigen (D15)" evidence="7">
    <location>
        <begin position="676"/>
        <end position="834"/>
    </location>
</feature>
<protein>
    <submittedName>
        <fullName evidence="8">Surface antigen-like protein</fullName>
    </submittedName>
</protein>
<dbReference type="AlphaFoldDB" id="A0A495DTD1"/>
<dbReference type="InterPro" id="IPR000184">
    <property type="entry name" value="Bac_surfAg_D15"/>
</dbReference>
<evidence type="ECO:0000256" key="2">
    <source>
        <dbReference type="ARBA" id="ARBA00022692"/>
    </source>
</evidence>
<comment type="caution">
    <text evidence="8">The sequence shown here is derived from an EMBL/GenBank/DDBJ whole genome shotgun (WGS) entry which is preliminary data.</text>
</comment>
<comment type="subcellular location">
    <subcellularLocation>
        <location evidence="1">Membrane</location>
    </subcellularLocation>
</comment>
<dbReference type="InterPro" id="IPR039910">
    <property type="entry name" value="D15-like"/>
</dbReference>
<evidence type="ECO:0000256" key="5">
    <source>
        <dbReference type="ARBA" id="ARBA00023237"/>
    </source>
</evidence>
<dbReference type="GO" id="GO:0019867">
    <property type="term" value="C:outer membrane"/>
    <property type="evidence" value="ECO:0007669"/>
    <property type="project" value="InterPro"/>
</dbReference>
<evidence type="ECO:0000256" key="3">
    <source>
        <dbReference type="ARBA" id="ARBA00022729"/>
    </source>
</evidence>
<dbReference type="PROSITE" id="PS51257">
    <property type="entry name" value="PROKAR_LIPOPROTEIN"/>
    <property type="match status" value="1"/>
</dbReference>
<dbReference type="RefSeq" id="WP_121069010.1">
    <property type="nucleotide sequence ID" value="NZ_RBIQ01000011.1"/>
</dbReference>
<dbReference type="PANTHER" id="PTHR12815">
    <property type="entry name" value="SORTING AND ASSEMBLY MACHINERY SAMM50 PROTEIN FAMILY MEMBER"/>
    <property type="match status" value="1"/>
</dbReference>
<accession>A0A495DTD1</accession>
<keyword evidence="9" id="KW-1185">Reference proteome</keyword>
<dbReference type="PANTHER" id="PTHR12815:SF47">
    <property type="entry name" value="TRANSLOCATION AND ASSEMBLY MODULE SUBUNIT TAMA"/>
    <property type="match status" value="1"/>
</dbReference>
<sequence>MRILWRFNKNIAKISLLFFAIAITSCNALKRVGDNDLLLTKNNVYTNNQKINDEDVESLIVQKKNSTILGYPLRLNLYNLAKKNPDSSFQSWLYKKEKREQRLVNLLSKKQVNRLGESFLVKGMSVWLKNIGEAPSIIDTSKTTKTLERLSAYYDTKGYFNNNTTFKIDSSKRKKRAAINYKVALGKPFKLDSVSKKITSTVIDSIYLAHKSNSFVKSGQQFDLNNFNNERERLTYIFRNNGIYNFQESSISYDIATDTTKTANDQLMNVKLVIAGLKVRGDSAITTSNYKIAKFNKVNIYTDYLYDSEENNLQSIEYNNYTIYYKDKLRYKPKTLVNAIFFKKDSIYRDLDKIRTYRQITSLNVFKYPSINFDQENNTLDANIYLASRSKYALETNLEITRSNIRRLGVGFGSSLLMRNIFKGAETLSLSAKGTFGLLSNSTLLDNFFSEIGGDINLNFPRIWLPFINTDKIIPNYFLPQTRATIGTSFQKNIGLDKQTFNTILGYNWTPSDFKQNTVELLNIQYVNNKNTNRFFEVYQSSYDNLDKIADNYETLPELSDFFRTEEGNTNAALTIPEGTNGFMNAVLNNEIATTTEDKDDVSSIKERQERLTENNLIFASNYTFSKNNKKGITDNNYYQFRFKLESAGNFLSGLSYLTPFKENEDKQLLVFNVPYSQYIKTELDYIKYWDLNQSNVLAFRSFTGIAIPYGNSDNIPFVRSYFAGGSNDNRAWFPYSLGPGKTDAINDFNEANFKIALNLEYRFPVLGNFNGAIFADAGNIWNVFDNVEDPNATFNGIESLKDIALGTGFGVRYDATYFIFRVDLGFKTYNPAEITSKRWFRDYNFGNSVLQIGINYPF</sequence>
<dbReference type="Pfam" id="PF01103">
    <property type="entry name" value="Omp85"/>
    <property type="match status" value="1"/>
</dbReference>
<evidence type="ECO:0000313" key="8">
    <source>
        <dbReference type="EMBL" id="RKR07830.1"/>
    </source>
</evidence>
<dbReference type="Proteomes" id="UP000269412">
    <property type="component" value="Unassembled WGS sequence"/>
</dbReference>
<name>A0A495DTD1_9FLAO</name>
<feature type="signal peptide" evidence="6">
    <location>
        <begin position="1"/>
        <end position="28"/>
    </location>
</feature>